<dbReference type="Proteomes" id="UP000237839">
    <property type="component" value="Unassembled WGS sequence"/>
</dbReference>
<evidence type="ECO:0000256" key="1">
    <source>
        <dbReference type="SAM" id="Phobius"/>
    </source>
</evidence>
<dbReference type="RefSeq" id="WP_133166900.1">
    <property type="nucleotide sequence ID" value="NZ_PUGF01000011.1"/>
</dbReference>
<organism evidence="2 3">
    <name type="scientific">Solimicrobium silvestre</name>
    <dbReference type="NCBI Taxonomy" id="2099400"/>
    <lineage>
        <taxon>Bacteria</taxon>
        <taxon>Pseudomonadati</taxon>
        <taxon>Pseudomonadota</taxon>
        <taxon>Betaproteobacteria</taxon>
        <taxon>Burkholderiales</taxon>
        <taxon>Oxalobacteraceae</taxon>
        <taxon>Solimicrobium</taxon>
    </lineage>
</organism>
<dbReference type="EMBL" id="PUGF01000011">
    <property type="protein sequence ID" value="PRC92730.1"/>
    <property type="molecule type" value="Genomic_DNA"/>
</dbReference>
<keyword evidence="1" id="KW-1133">Transmembrane helix</keyword>
<keyword evidence="1" id="KW-0472">Membrane</keyword>
<dbReference type="AlphaFoldDB" id="A0A2S9GYF6"/>
<gene>
    <name evidence="2" type="ORF">S2091_2460</name>
</gene>
<feature type="transmembrane region" description="Helical" evidence="1">
    <location>
        <begin position="21"/>
        <end position="42"/>
    </location>
</feature>
<accession>A0A2S9GYF6</accession>
<evidence type="ECO:0000313" key="3">
    <source>
        <dbReference type="Proteomes" id="UP000237839"/>
    </source>
</evidence>
<sequence length="237" mass="26991">MKSLALSKILSKVNPVHWTRKILLTLLTSVALWVIGISISAIPNWEPTRFAIDSNSNVFRSPEFSVDLNDLYKIGIEFNLSNGDKVDCFLEDGIESENCHLNHHLNAEWILYSDGYEINHGFSRDKVKLGGNTMGQGGWSGRNLEFRNIGEFRGARNNKYILEVRFLDNIAEIMPTKPKVVVAMNYWSRIGYMDLAGIFELLSFIMFAVTIFLIINRVWHNRGELKKVDSIAGKQAH</sequence>
<protein>
    <submittedName>
        <fullName evidence="2">Uncharacterized protein</fullName>
    </submittedName>
</protein>
<keyword evidence="3" id="KW-1185">Reference proteome</keyword>
<feature type="transmembrane region" description="Helical" evidence="1">
    <location>
        <begin position="195"/>
        <end position="215"/>
    </location>
</feature>
<evidence type="ECO:0000313" key="2">
    <source>
        <dbReference type="EMBL" id="PRC92730.1"/>
    </source>
</evidence>
<keyword evidence="1" id="KW-0812">Transmembrane</keyword>
<proteinExistence type="predicted"/>
<name>A0A2S9GYF6_9BURK</name>
<reference evidence="2 3" key="1">
    <citation type="submission" date="2018-02" db="EMBL/GenBank/DDBJ databases">
        <title>Solimicrobium silvestre gen. nov., sp. nov., isolated from alpine forest soil.</title>
        <authorList>
            <person name="Margesin R."/>
            <person name="Albuquerque L."/>
            <person name="Zhang D.-C."/>
            <person name="Froufe H.J.C."/>
            <person name="Severino R."/>
            <person name="Roxo I."/>
            <person name="Egas C."/>
            <person name="Da Costa M.S."/>
        </authorList>
    </citation>
    <scope>NUCLEOTIDE SEQUENCE [LARGE SCALE GENOMIC DNA]</scope>
    <source>
        <strain evidence="2 3">S20-91</strain>
    </source>
</reference>
<comment type="caution">
    <text evidence="2">The sequence shown here is derived from an EMBL/GenBank/DDBJ whole genome shotgun (WGS) entry which is preliminary data.</text>
</comment>